<evidence type="ECO:0000256" key="4">
    <source>
        <dbReference type="ARBA" id="ARBA00022989"/>
    </source>
</evidence>
<reference evidence="7 8" key="1">
    <citation type="submission" date="2022-01" db="EMBL/GenBank/DDBJ databases">
        <title>Labilibaculum sp. nov, a marine bacterium isolated from Antarctica.</title>
        <authorList>
            <person name="Dai W."/>
        </authorList>
    </citation>
    <scope>NUCLEOTIDE SEQUENCE [LARGE SCALE GENOMIC DNA]</scope>
    <source>
        <strain evidence="7 8">DW002</strain>
    </source>
</reference>
<feature type="transmembrane region" description="Helical" evidence="6">
    <location>
        <begin position="5"/>
        <end position="24"/>
    </location>
</feature>
<dbReference type="PANTHER" id="PTHR11101:SF16">
    <property type="entry name" value="PHOSPHATE TRANSPORTER"/>
    <property type="match status" value="1"/>
</dbReference>
<feature type="transmembrane region" description="Helical" evidence="6">
    <location>
        <begin position="228"/>
        <end position="248"/>
    </location>
</feature>
<feature type="transmembrane region" description="Helical" evidence="6">
    <location>
        <begin position="79"/>
        <end position="98"/>
    </location>
</feature>
<comment type="subcellular location">
    <subcellularLocation>
        <location evidence="1 6">Membrane</location>
        <topology evidence="1 6">Multi-pass membrane protein</topology>
    </subcellularLocation>
</comment>
<evidence type="ECO:0000256" key="5">
    <source>
        <dbReference type="ARBA" id="ARBA00023136"/>
    </source>
</evidence>
<evidence type="ECO:0000256" key="1">
    <source>
        <dbReference type="ARBA" id="ARBA00004141"/>
    </source>
</evidence>
<proteinExistence type="inferred from homology"/>
<keyword evidence="4 6" id="KW-1133">Transmembrane helix</keyword>
<keyword evidence="5 6" id="KW-0472">Membrane</keyword>
<keyword evidence="3 6" id="KW-0812">Transmembrane</keyword>
<feature type="transmembrane region" description="Helical" evidence="6">
    <location>
        <begin position="104"/>
        <end position="128"/>
    </location>
</feature>
<organism evidence="7 8">
    <name type="scientific">Paralabilibaculum antarcticum</name>
    <dbReference type="NCBI Taxonomy" id="2912572"/>
    <lineage>
        <taxon>Bacteria</taxon>
        <taxon>Pseudomonadati</taxon>
        <taxon>Bacteroidota</taxon>
        <taxon>Bacteroidia</taxon>
        <taxon>Marinilabiliales</taxon>
        <taxon>Marinifilaceae</taxon>
        <taxon>Paralabilibaculum</taxon>
    </lineage>
</organism>
<dbReference type="RefSeq" id="WP_275111882.1">
    <property type="nucleotide sequence ID" value="NZ_JAKJSC010000013.1"/>
</dbReference>
<evidence type="ECO:0000256" key="3">
    <source>
        <dbReference type="ARBA" id="ARBA00022692"/>
    </source>
</evidence>
<accession>A0ABT5W0D7</accession>
<feature type="transmembrane region" description="Helical" evidence="6">
    <location>
        <begin position="186"/>
        <end position="207"/>
    </location>
</feature>
<feature type="transmembrane region" description="Helical" evidence="6">
    <location>
        <begin position="467"/>
        <end position="488"/>
    </location>
</feature>
<comment type="caution">
    <text evidence="7">The sequence shown here is derived from an EMBL/GenBank/DDBJ whole genome shotgun (WGS) entry which is preliminary data.</text>
</comment>
<comment type="similarity">
    <text evidence="6">Belongs to the inorganic phosphate transporter (PiT) (TC 2.A.20) family.</text>
</comment>
<dbReference type="Pfam" id="PF01384">
    <property type="entry name" value="PHO4"/>
    <property type="match status" value="1"/>
</dbReference>
<feature type="transmembrane region" description="Helical" evidence="6">
    <location>
        <begin position="149"/>
        <end position="174"/>
    </location>
</feature>
<feature type="transmembrane region" description="Helical" evidence="6">
    <location>
        <begin position="494"/>
        <end position="512"/>
    </location>
</feature>
<keyword evidence="8" id="KW-1185">Reference proteome</keyword>
<keyword evidence="6" id="KW-0592">Phosphate transport</keyword>
<dbReference type="EMBL" id="JAKJSC010000013">
    <property type="protein sequence ID" value="MDE5420552.1"/>
    <property type="molecule type" value="Genomic_DNA"/>
</dbReference>
<name>A0ABT5W0D7_9BACT</name>
<gene>
    <name evidence="7" type="ORF">L3049_21380</name>
</gene>
<feature type="transmembrane region" description="Helical" evidence="6">
    <location>
        <begin position="316"/>
        <end position="333"/>
    </location>
</feature>
<feature type="transmembrane region" description="Helical" evidence="6">
    <location>
        <begin position="254"/>
        <end position="271"/>
    </location>
</feature>
<keyword evidence="2 6" id="KW-0813">Transport</keyword>
<dbReference type="InterPro" id="IPR001204">
    <property type="entry name" value="Phos_transporter"/>
</dbReference>
<dbReference type="Proteomes" id="UP001528920">
    <property type="component" value="Unassembled WGS sequence"/>
</dbReference>
<sequence length="759" mass="84069">MDNFYLIIVVVLFALAISDLIVGVSNDAVNFLNSAFGSKVAPRWVILIIASLGILVGATFSSGMMEVARKGIFHPDQFYFAEIMIIFVAVMLTDILLLDFYNTIGLPTSTTVSIVFELLGAAVAVAIVKIMNSDETLLELGNYINSAKALAIITGILLSVVIAFTAGALVQYITRLIFTYKYDKRFKYLGAIFGGFAITAITYFILIKGAKGSSFITKETLTWIKSNTFLIIATCFIGWTVLLQLLVWLVRLNILKVIVLIGTFALAMAFAGNDLVNFIGVPLAGFKSFQAFVASGSSDPYGLTMDMLAGKVHTETYLLLIAGIVMTVTLWFSKKARTVTETELSLSNQNEGDERFGSSFFGRLIVRRSLSANSTFKNILPASVKTGIQNRFKKAEAPAGIDKKDMPAFDMIRASVNLTVASILIAIGTSLKLPLSTTYVTFMVAMGTSLADRAWGRDSAVYRITGVLTVIGGWFFTALSAFTVAFIFANLISWFGSIAIFGLLALAIFFVVRSHIFHKKKTNATDLEENTDEEDASIIIKGEIFEQLTHAVAVVTTKIPKVYGKIVTGLAYEERTNLKESLKKVRKLDKEAKALKDQVPFVVQKLAEDSITTGPFYVQLLDYLREIAHSINFIAEPAFDYVDNNHKSLVPEQIEELNTIQAKLEDFFKTINRLLQDNNYDLDQIEKAFAKQKDLLTSLRKFRKEQIRRIKAERVGTRNSVLYLGIINETKNLVLYSGNLLKASRDFTTMNGEETDEDL</sequence>
<evidence type="ECO:0000313" key="7">
    <source>
        <dbReference type="EMBL" id="MDE5420552.1"/>
    </source>
</evidence>
<evidence type="ECO:0000256" key="2">
    <source>
        <dbReference type="ARBA" id="ARBA00022448"/>
    </source>
</evidence>
<protein>
    <recommendedName>
        <fullName evidence="6">Phosphate transporter</fullName>
    </recommendedName>
</protein>
<dbReference type="PANTHER" id="PTHR11101">
    <property type="entry name" value="PHOSPHATE TRANSPORTER"/>
    <property type="match status" value="1"/>
</dbReference>
<feature type="transmembrane region" description="Helical" evidence="6">
    <location>
        <begin position="44"/>
        <end position="67"/>
    </location>
</feature>
<evidence type="ECO:0000313" key="8">
    <source>
        <dbReference type="Proteomes" id="UP001528920"/>
    </source>
</evidence>
<evidence type="ECO:0000256" key="6">
    <source>
        <dbReference type="RuleBase" id="RU363058"/>
    </source>
</evidence>